<dbReference type="PRINTS" id="PR00725">
    <property type="entry name" value="DADACBPTASE1"/>
</dbReference>
<keyword evidence="4 13" id="KW-0378">Hydrolase</keyword>
<dbReference type="PANTHER" id="PTHR21581:SF11">
    <property type="entry name" value="D-ALANYL-D-ALANINE CARBOXYPEPTIDASE DACA"/>
    <property type="match status" value="1"/>
</dbReference>
<evidence type="ECO:0000256" key="4">
    <source>
        <dbReference type="ARBA" id="ARBA00022801"/>
    </source>
</evidence>
<dbReference type="Gene3D" id="3.40.710.10">
    <property type="entry name" value="DD-peptidase/beta-lactamase superfamily"/>
    <property type="match status" value="1"/>
</dbReference>
<dbReference type="Pfam" id="PF00768">
    <property type="entry name" value="Peptidase_S11"/>
    <property type="match status" value="1"/>
</dbReference>
<comment type="similarity">
    <text evidence="2 10">Belongs to the peptidase S11 family.</text>
</comment>
<evidence type="ECO:0000256" key="5">
    <source>
        <dbReference type="ARBA" id="ARBA00022960"/>
    </source>
</evidence>
<evidence type="ECO:0000256" key="6">
    <source>
        <dbReference type="ARBA" id="ARBA00022984"/>
    </source>
</evidence>
<sequence>MNAKKHQVLTLSVLFSLIFLVIPLIFNPDTVTASSRQPPISQNEINISAKSAIAVDATSGQIIYDKNAKQQLPIASLSKLITTYIVLNQIQAKKISWDSKVQISPKVANLSQGSDFTNVPLQAGKSYTVKQLYDASLICSANAAAMALGEYLAGPNHDFGKMMSQEVNKLGIKNARLYNACGLSNSDLGALKDPNLKDNAENTMSAEGLAQLSQKLITNHPEILKTTSMTSLKWDGKVYKNTNLLLGQTHPFKIDGLKTGTSDTAGENFVGTGTSNHDRIITVVLGAPRDQRFTQTQLMLNQISQNLFPTTIGANVLPTKTVNVVNGVHKTTKIGPTSPKTYWLPQGEKVKTDFVSNTNSKIFKTPLAPIIKGEKVGTVNIKAGSDELDLLPGSETSVPVVYKVANPVNVMKMIMGALELLVILLLLIYLIFQIRKFNLRRH</sequence>
<evidence type="ECO:0000313" key="13">
    <source>
        <dbReference type="EMBL" id="KID42466.1"/>
    </source>
</evidence>
<dbReference type="InterPro" id="IPR001967">
    <property type="entry name" value="Peptidase_S11_N"/>
</dbReference>
<dbReference type="Proteomes" id="UP000031397">
    <property type="component" value="Unassembled WGS sequence"/>
</dbReference>
<dbReference type="GO" id="GO:0008360">
    <property type="term" value="P:regulation of cell shape"/>
    <property type="evidence" value="ECO:0007669"/>
    <property type="project" value="UniProtKB-KW"/>
</dbReference>
<dbReference type="GO" id="GO:0009252">
    <property type="term" value="P:peptidoglycan biosynthetic process"/>
    <property type="evidence" value="ECO:0007669"/>
    <property type="project" value="UniProtKB-UniPathway"/>
</dbReference>
<evidence type="ECO:0000256" key="10">
    <source>
        <dbReference type="RuleBase" id="RU004016"/>
    </source>
</evidence>
<keyword evidence="14" id="KW-1185">Reference proteome</keyword>
<feature type="active site" description="Proton acceptor" evidence="8">
    <location>
        <position position="79"/>
    </location>
</feature>
<dbReference type="UniPathway" id="UPA00219"/>
<keyword evidence="13" id="KW-0645">Protease</keyword>
<evidence type="ECO:0000256" key="3">
    <source>
        <dbReference type="ARBA" id="ARBA00022729"/>
    </source>
</evidence>
<dbReference type="PATRIC" id="fig|1614.7.peg.385"/>
<keyword evidence="5" id="KW-0133">Cell shape</keyword>
<dbReference type="InterPro" id="IPR012338">
    <property type="entry name" value="Beta-lactam/transpept-like"/>
</dbReference>
<comment type="function">
    <text evidence="1">Removes C-terminal D-alanyl residues from sugar-peptide cell wall precursors.</text>
</comment>
<feature type="active site" description="Acyl-ester intermediate" evidence="8">
    <location>
        <position position="76"/>
    </location>
</feature>
<feature type="binding site" evidence="9">
    <location>
        <position position="258"/>
    </location>
    <ligand>
        <name>substrate</name>
    </ligand>
</feature>
<dbReference type="SUPFAM" id="SSF56601">
    <property type="entry name" value="beta-lactamase/transpeptidase-like"/>
    <property type="match status" value="1"/>
</dbReference>
<feature type="active site" evidence="8">
    <location>
        <position position="140"/>
    </location>
</feature>
<dbReference type="PANTHER" id="PTHR21581">
    <property type="entry name" value="D-ALANYL-D-ALANINE CARBOXYPEPTIDASE"/>
    <property type="match status" value="1"/>
</dbReference>
<dbReference type="AlphaFoldDB" id="A0A0C1PRF9"/>
<dbReference type="SUPFAM" id="SSF69189">
    <property type="entry name" value="Penicillin-binding protein associated domain"/>
    <property type="match status" value="1"/>
</dbReference>
<accession>A0A0C1PRF9</accession>
<keyword evidence="7" id="KW-0961">Cell wall biogenesis/degradation</keyword>
<keyword evidence="11" id="KW-0812">Transmembrane</keyword>
<dbReference type="InterPro" id="IPR015956">
    <property type="entry name" value="Peniciliin-bd_prot_C_sf"/>
</dbReference>
<feature type="domain" description="Peptidase S11 D-alanyl-D-alanine carboxypeptidase A N-terminal" evidence="12">
    <location>
        <begin position="43"/>
        <end position="288"/>
    </location>
</feature>
<evidence type="ECO:0000256" key="11">
    <source>
        <dbReference type="SAM" id="Phobius"/>
    </source>
</evidence>
<dbReference type="OrthoDB" id="9791132at2"/>
<dbReference type="GO" id="GO:0009002">
    <property type="term" value="F:serine-type D-Ala-D-Ala carboxypeptidase activity"/>
    <property type="evidence" value="ECO:0007669"/>
    <property type="project" value="UniProtKB-EC"/>
</dbReference>
<evidence type="ECO:0000256" key="8">
    <source>
        <dbReference type="PIRSR" id="PIRSR618044-1"/>
    </source>
</evidence>
<dbReference type="GO" id="GO:0071555">
    <property type="term" value="P:cell wall organization"/>
    <property type="evidence" value="ECO:0007669"/>
    <property type="project" value="UniProtKB-KW"/>
</dbReference>
<name>A0A0C1PRF9_9LACO</name>
<evidence type="ECO:0000256" key="7">
    <source>
        <dbReference type="ARBA" id="ARBA00023316"/>
    </source>
</evidence>
<evidence type="ECO:0000259" key="12">
    <source>
        <dbReference type="Pfam" id="PF00768"/>
    </source>
</evidence>
<comment type="caution">
    <text evidence="13">The sequence shown here is derived from an EMBL/GenBank/DDBJ whole genome shotgun (WGS) entry which is preliminary data.</text>
</comment>
<keyword evidence="11" id="KW-0472">Membrane</keyword>
<dbReference type="EMBL" id="JOJZ01000009">
    <property type="protein sequence ID" value="KID42466.1"/>
    <property type="molecule type" value="Genomic_DNA"/>
</dbReference>
<organism evidence="13 14">
    <name type="scientific">Fructilactobacillus fructivorans</name>
    <dbReference type="NCBI Taxonomy" id="1614"/>
    <lineage>
        <taxon>Bacteria</taxon>
        <taxon>Bacillati</taxon>
        <taxon>Bacillota</taxon>
        <taxon>Bacilli</taxon>
        <taxon>Lactobacillales</taxon>
        <taxon>Lactobacillaceae</taxon>
        <taxon>Fructilactobacillus</taxon>
    </lineage>
</organism>
<keyword evidence="11" id="KW-1133">Transmembrane helix</keyword>
<dbReference type="EC" id="3.4.16.4" evidence="13"/>
<feature type="transmembrane region" description="Helical" evidence="11">
    <location>
        <begin position="413"/>
        <end position="432"/>
    </location>
</feature>
<protein>
    <submittedName>
        <fullName evidence="13">D-alanyl-D-alanine carboxypeptidase</fullName>
        <ecNumber evidence="13">3.4.16.4</ecNumber>
    </submittedName>
</protein>
<dbReference type="MEROPS" id="S11.006"/>
<keyword evidence="6" id="KW-0573">Peptidoglycan synthesis</keyword>
<evidence type="ECO:0000313" key="14">
    <source>
        <dbReference type="Proteomes" id="UP000031397"/>
    </source>
</evidence>
<dbReference type="InterPro" id="IPR037167">
    <property type="entry name" value="Peptidase_S11_C_sf"/>
</dbReference>
<proteinExistence type="inferred from homology"/>
<keyword evidence="13" id="KW-0121">Carboxypeptidase</keyword>
<evidence type="ECO:0000256" key="9">
    <source>
        <dbReference type="PIRSR" id="PIRSR618044-2"/>
    </source>
</evidence>
<dbReference type="Gene3D" id="2.60.410.10">
    <property type="entry name" value="D-Ala-D-Ala carboxypeptidase, C-terminal domain"/>
    <property type="match status" value="1"/>
</dbReference>
<dbReference type="InterPro" id="IPR018044">
    <property type="entry name" value="Peptidase_S11"/>
</dbReference>
<evidence type="ECO:0000256" key="1">
    <source>
        <dbReference type="ARBA" id="ARBA00003217"/>
    </source>
</evidence>
<dbReference type="GeneID" id="74913081"/>
<dbReference type="RefSeq" id="WP_039143618.1">
    <property type="nucleotide sequence ID" value="NZ_JOJZ01000009.1"/>
</dbReference>
<keyword evidence="3" id="KW-0732">Signal</keyword>
<dbReference type="GO" id="GO:0006508">
    <property type="term" value="P:proteolysis"/>
    <property type="evidence" value="ECO:0007669"/>
    <property type="project" value="InterPro"/>
</dbReference>
<evidence type="ECO:0000256" key="2">
    <source>
        <dbReference type="ARBA" id="ARBA00007164"/>
    </source>
</evidence>
<gene>
    <name evidence="13" type="ORF">LfDm3_0395</name>
</gene>
<reference evidence="13 14" key="1">
    <citation type="submission" date="2014-06" db="EMBL/GenBank/DDBJ databases">
        <title>Functional and comparative genomic analyses of the Drosophila gut microbiota identify candidate symbiosis factors.</title>
        <authorList>
            <person name="Newell P.D."/>
            <person name="Chaston J.M."/>
            <person name="Douglas A.E."/>
        </authorList>
    </citation>
    <scope>NUCLEOTIDE SEQUENCE [LARGE SCALE GENOMIC DNA]</scope>
    <source>
        <strain evidence="13 14">DmCS_002</strain>
    </source>
</reference>